<reference evidence="11 12" key="1">
    <citation type="journal article" date="2011" name="Front. Microbiol.">
        <title>Genomic signatures of strain selection and enhancement in Bacillus atrophaeus var. globigii, a historical biowarfare simulant.</title>
        <authorList>
            <person name="Gibbons H.S."/>
            <person name="Broomall S.M."/>
            <person name="McNew L.A."/>
            <person name="Daligault H."/>
            <person name="Chapman C."/>
            <person name="Bruce D."/>
            <person name="Karavis M."/>
            <person name="Krepps M."/>
            <person name="McGregor P.A."/>
            <person name="Hong C."/>
            <person name="Park K.H."/>
            <person name="Akmal A."/>
            <person name="Feldman A."/>
            <person name="Lin J.S."/>
            <person name="Chang W.E."/>
            <person name="Higgs B.W."/>
            <person name="Demirev P."/>
            <person name="Lindquist J."/>
            <person name="Liem A."/>
            <person name="Fochler E."/>
            <person name="Read T.D."/>
            <person name="Tapia R."/>
            <person name="Johnson S."/>
            <person name="Bishop-Lilly K.A."/>
            <person name="Detter C."/>
            <person name="Han C."/>
            <person name="Sozhamannan S."/>
            <person name="Rosenzweig C.N."/>
            <person name="Skowronski E.W."/>
        </authorList>
    </citation>
    <scope>NUCLEOTIDE SEQUENCE [LARGE SCALE GENOMIC DNA]</scope>
    <source>
        <strain evidence="11 12">MLST1</strain>
    </source>
</reference>
<evidence type="ECO:0000313" key="11">
    <source>
        <dbReference type="EMBL" id="RUO26617.1"/>
    </source>
</evidence>
<dbReference type="EMBL" id="PIPL01000001">
    <property type="protein sequence ID" value="RUO26617.1"/>
    <property type="molecule type" value="Genomic_DNA"/>
</dbReference>
<comment type="subunit">
    <text evidence="9">Part of a complex composed of FtsB, FtsL and FtsQ.</text>
</comment>
<dbReference type="InterPro" id="IPR013685">
    <property type="entry name" value="POTRA_FtsQ_type"/>
</dbReference>
<keyword evidence="3 9" id="KW-0997">Cell inner membrane</keyword>
<dbReference type="Pfam" id="PF03799">
    <property type="entry name" value="FtsQ_DivIB_C"/>
    <property type="match status" value="1"/>
</dbReference>
<keyword evidence="6 9" id="KW-1133">Transmembrane helix</keyword>
<dbReference type="Gene3D" id="3.40.50.11690">
    <property type="entry name" value="Cell division protein FtsQ/DivIB"/>
    <property type="match status" value="1"/>
</dbReference>
<feature type="transmembrane region" description="Helical" evidence="9">
    <location>
        <begin position="12"/>
        <end position="32"/>
    </location>
</feature>
<evidence type="ECO:0000256" key="5">
    <source>
        <dbReference type="ARBA" id="ARBA00022692"/>
    </source>
</evidence>
<dbReference type="Proteomes" id="UP000288293">
    <property type="component" value="Unassembled WGS sequence"/>
</dbReference>
<organism evidence="11 12">
    <name type="scientific">Aliidiomarina minuta</name>
    <dbReference type="NCBI Taxonomy" id="880057"/>
    <lineage>
        <taxon>Bacteria</taxon>
        <taxon>Pseudomonadati</taxon>
        <taxon>Pseudomonadota</taxon>
        <taxon>Gammaproteobacteria</taxon>
        <taxon>Alteromonadales</taxon>
        <taxon>Idiomarinaceae</taxon>
        <taxon>Aliidiomarina</taxon>
    </lineage>
</organism>
<dbReference type="InterPro" id="IPR005548">
    <property type="entry name" value="Cell_div_FtsQ/DivIB_C"/>
</dbReference>
<evidence type="ECO:0000313" key="12">
    <source>
        <dbReference type="Proteomes" id="UP000288293"/>
    </source>
</evidence>
<sequence length="241" mass="27721">MKQFDWHSVRWSFWFGVLAFIVIMLGLIWSGLKVYQTLMDEQQVPLGAIVIQGDMQHSTSDDIRQALIAGEVGSFFAADVETLRDRVEALPWIYSASVRKEWPGRLRIFVVEQIPMAIWNDQQVLNKQGQIFSAQVNELAVELPHLKGPDADVQEVIRQFERIGGMLALSPFSIQQLEVTERFSVSVRLNNGISLRLGREARLERVQRFMDLYSFLSTQDERAIDYVDLRYDTGVAVGWRE</sequence>
<evidence type="ECO:0000256" key="3">
    <source>
        <dbReference type="ARBA" id="ARBA00022519"/>
    </source>
</evidence>
<keyword evidence="12" id="KW-1185">Reference proteome</keyword>
<dbReference type="HAMAP" id="MF_00911">
    <property type="entry name" value="FtsQ_subfam"/>
    <property type="match status" value="1"/>
</dbReference>
<protein>
    <recommendedName>
        <fullName evidence="9">Cell division protein FtsQ</fullName>
    </recommendedName>
</protein>
<keyword evidence="7 9" id="KW-0472">Membrane</keyword>
<dbReference type="PANTHER" id="PTHR35851">
    <property type="entry name" value="CELL DIVISION PROTEIN FTSQ"/>
    <property type="match status" value="1"/>
</dbReference>
<comment type="similarity">
    <text evidence="9">Belongs to the FtsQ/DivIB family. FtsQ subfamily.</text>
</comment>
<dbReference type="RefSeq" id="WP_126803426.1">
    <property type="nucleotide sequence ID" value="NZ_PIPL01000001.1"/>
</dbReference>
<comment type="caution">
    <text evidence="11">The sequence shown here is derived from an EMBL/GenBank/DDBJ whole genome shotgun (WGS) entry which is preliminary data.</text>
</comment>
<evidence type="ECO:0000256" key="6">
    <source>
        <dbReference type="ARBA" id="ARBA00022989"/>
    </source>
</evidence>
<dbReference type="Gene3D" id="3.10.20.310">
    <property type="entry name" value="membrane protein fhac"/>
    <property type="match status" value="1"/>
</dbReference>
<accession>A0A432W8Y5</accession>
<dbReference type="InterPro" id="IPR045335">
    <property type="entry name" value="FtsQ_C_sf"/>
</dbReference>
<dbReference type="GO" id="GO:0043093">
    <property type="term" value="P:FtsZ-dependent cytokinesis"/>
    <property type="evidence" value="ECO:0007669"/>
    <property type="project" value="UniProtKB-UniRule"/>
</dbReference>
<keyword evidence="2 9" id="KW-1003">Cell membrane</keyword>
<evidence type="ECO:0000256" key="1">
    <source>
        <dbReference type="ARBA" id="ARBA00004370"/>
    </source>
</evidence>
<gene>
    <name evidence="9" type="primary">ftsQ</name>
    <name evidence="11" type="ORF">CWE09_07925</name>
</gene>
<dbReference type="PROSITE" id="PS51779">
    <property type="entry name" value="POTRA"/>
    <property type="match status" value="1"/>
</dbReference>
<keyword evidence="8 9" id="KW-0131">Cell cycle</keyword>
<proteinExistence type="inferred from homology"/>
<name>A0A432W8Y5_9GAMM</name>
<dbReference type="Pfam" id="PF08478">
    <property type="entry name" value="POTRA_1"/>
    <property type="match status" value="1"/>
</dbReference>
<keyword evidence="5 9" id="KW-0812">Transmembrane</keyword>
<feature type="domain" description="POTRA" evidence="10">
    <location>
        <begin position="44"/>
        <end position="113"/>
    </location>
</feature>
<dbReference type="InterPro" id="IPR026579">
    <property type="entry name" value="FtsQ"/>
</dbReference>
<evidence type="ECO:0000256" key="2">
    <source>
        <dbReference type="ARBA" id="ARBA00022475"/>
    </source>
</evidence>
<evidence type="ECO:0000256" key="8">
    <source>
        <dbReference type="ARBA" id="ARBA00023306"/>
    </source>
</evidence>
<evidence type="ECO:0000256" key="7">
    <source>
        <dbReference type="ARBA" id="ARBA00023136"/>
    </source>
</evidence>
<dbReference type="PANTHER" id="PTHR35851:SF1">
    <property type="entry name" value="CELL DIVISION PROTEIN FTSQ"/>
    <property type="match status" value="1"/>
</dbReference>
<comment type="subcellular location">
    <subcellularLocation>
        <location evidence="9">Cell inner membrane</location>
        <topology evidence="9">Single-pass type II membrane protein</topology>
    </subcellularLocation>
    <subcellularLocation>
        <location evidence="1">Membrane</location>
    </subcellularLocation>
    <text evidence="9">Localizes to the division septum.</text>
</comment>
<comment type="function">
    <text evidence="9">Essential cell division protein. May link together the upstream cell division proteins, which are predominantly cytoplasmic, with the downstream cell division proteins, which are predominantly periplasmic. May control correct divisome assembly.</text>
</comment>
<evidence type="ECO:0000256" key="4">
    <source>
        <dbReference type="ARBA" id="ARBA00022618"/>
    </source>
</evidence>
<dbReference type="GO" id="GO:0005886">
    <property type="term" value="C:plasma membrane"/>
    <property type="evidence" value="ECO:0007669"/>
    <property type="project" value="UniProtKB-SubCell"/>
</dbReference>
<dbReference type="OrthoDB" id="9790370at2"/>
<dbReference type="GO" id="GO:0032153">
    <property type="term" value="C:cell division site"/>
    <property type="evidence" value="ECO:0007669"/>
    <property type="project" value="UniProtKB-UniRule"/>
</dbReference>
<dbReference type="InterPro" id="IPR034746">
    <property type="entry name" value="POTRA"/>
</dbReference>
<dbReference type="AlphaFoldDB" id="A0A432W8Y5"/>
<evidence type="ECO:0000256" key="9">
    <source>
        <dbReference type="HAMAP-Rule" id="MF_00911"/>
    </source>
</evidence>
<evidence type="ECO:0000259" key="10">
    <source>
        <dbReference type="PROSITE" id="PS51779"/>
    </source>
</evidence>
<keyword evidence="4 9" id="KW-0132">Cell division</keyword>
<dbReference type="GO" id="GO:0090529">
    <property type="term" value="P:cell septum assembly"/>
    <property type="evidence" value="ECO:0007669"/>
    <property type="project" value="InterPro"/>
</dbReference>